<feature type="domain" description="Xylanolytic transcriptional activator regulatory" evidence="4">
    <location>
        <begin position="169"/>
        <end position="241"/>
    </location>
</feature>
<dbReference type="PANTHER" id="PTHR43094:SF1">
    <property type="entry name" value="AMINOTRANSFERASE CLASS-III"/>
    <property type="match status" value="1"/>
</dbReference>
<feature type="non-terminal residue" evidence="5">
    <location>
        <position position="1"/>
    </location>
</feature>
<sequence>HNDQPPCAGCIKSGCTETCVLGGPVLGQSSGPKRPAKRQRLSVDQSRTDVSGDVWQDVNQVFDQTPRAQVISAINLFRAQFPEFGFLHPDDLEYRQDELSVVQKLRLLVIVAVSHRYTDAYTADINNKNILFIANEVQKRVTSGPSLALIQTFLILSLCNWGDGDGFNAWMHCGIATRMAQGLLSTGFASCGKRETLSELEKRTLWTCFKMDRLLSCGKRRQAMFADGDMHFSLPVNDTQFLFGQTPQPTTVDDSLRSHGPDDHLVLLIRGLRIWSRIHTWIAEGGRRQPGMTEPEQCPFNETSDWSKMKQDLIKWRGSQDALMKYPATKVSVHAQRGQAERFGYINLVYYVSLLFLCREFIPFSPVDEVIPRGPIEPPLLKARGPDSFWLQNVFDLYDAASQISSLLCDLEHVGCPLRTPFSGLCAFSSTLWSIYGAAFPNFMGFTPSQTSDADAQAERTMAVLVRIGKVWRLAEEWIDVLNTAKSIMTRLEDSIHLAPLQGMPRQTFDRPAGLVSADDGSKLHQLVAGDAEQGMEADGLGFLEETSGNTMGDLQLSPASEPHLMHRSLLTRPETVSSASGVWITLSSGRKILDGCAGAAVSIIGHGNTEVRDAMVEQISNVSYVHTMAYTTDSAEDLANFVLEGEPFDLTRAYFVCSGSEAMDSAMKIARQYHVENGQPQRTKFVSRRRAYHGNTIGAMSMGSFVARRAPYEGAILLDNVSYVSPAYEYRVRKDNESEHDYAQRLVDELEAEFQAVGPDTIMAFVAETVGGATAGCISPPAGYFEGVGKVCRKYGILLILDEVMCGVGRCGTFFAFEQDGDVRPDIVTTGKGLGGGYAPIAATLVHRKIIEILKKGTASFNHGHTYQAHPVSCAAALAIQKIIRRDNLVSRAATLGARLHKSLVEVFQDLEFVGNIRGRGLFWGIEFVKDKKTKTPFDSKIRFGVKVQERAFELGLAVYPGSGTADGIVGDHVIVSPPLTITEDEMDELLVLLKKAYDDVAAEYS</sequence>
<dbReference type="EMBL" id="CABFJX010000399">
    <property type="protein sequence ID" value="VTT79929.1"/>
    <property type="molecule type" value="Genomic_DNA"/>
</dbReference>
<dbReference type="GO" id="GO:0030170">
    <property type="term" value="F:pyridoxal phosphate binding"/>
    <property type="evidence" value="ECO:0007669"/>
    <property type="project" value="InterPro"/>
</dbReference>
<evidence type="ECO:0000313" key="5">
    <source>
        <dbReference type="EMBL" id="VTT79929.1"/>
    </source>
</evidence>
<dbReference type="InterPro" id="IPR005814">
    <property type="entry name" value="Aminotrans_3"/>
</dbReference>
<protein>
    <recommendedName>
        <fullName evidence="4">Xylanolytic transcriptional activator regulatory domain-containing protein</fullName>
    </recommendedName>
</protein>
<dbReference type="InterPro" id="IPR049704">
    <property type="entry name" value="Aminotrans_3_PPA_site"/>
</dbReference>
<name>A0A9Q9RWE5_FUSFU</name>
<dbReference type="GO" id="GO:0006351">
    <property type="term" value="P:DNA-templated transcription"/>
    <property type="evidence" value="ECO:0007669"/>
    <property type="project" value="InterPro"/>
</dbReference>
<dbReference type="GO" id="GO:0008483">
    <property type="term" value="F:transaminase activity"/>
    <property type="evidence" value="ECO:0007669"/>
    <property type="project" value="InterPro"/>
</dbReference>
<dbReference type="InterPro" id="IPR015424">
    <property type="entry name" value="PyrdxlP-dep_Trfase"/>
</dbReference>
<keyword evidence="3" id="KW-0539">Nucleus</keyword>
<comment type="caution">
    <text evidence="5">The sequence shown here is derived from an EMBL/GenBank/DDBJ whole genome shotgun (WGS) entry which is preliminary data.</text>
</comment>
<evidence type="ECO:0000256" key="1">
    <source>
        <dbReference type="ARBA" id="ARBA00008954"/>
    </source>
</evidence>
<proteinExistence type="inferred from homology"/>
<dbReference type="InterPro" id="IPR007219">
    <property type="entry name" value="XnlR_reg_dom"/>
</dbReference>
<organism evidence="5 6">
    <name type="scientific">Fusarium fujikuroi</name>
    <name type="common">Bakanae and foot rot disease fungus</name>
    <name type="synonym">Gibberella fujikuroi</name>
    <dbReference type="NCBI Taxonomy" id="5127"/>
    <lineage>
        <taxon>Eukaryota</taxon>
        <taxon>Fungi</taxon>
        <taxon>Dikarya</taxon>
        <taxon>Ascomycota</taxon>
        <taxon>Pezizomycotina</taxon>
        <taxon>Sordariomycetes</taxon>
        <taxon>Hypocreomycetidae</taxon>
        <taxon>Hypocreales</taxon>
        <taxon>Nectriaceae</taxon>
        <taxon>Fusarium</taxon>
        <taxon>Fusarium fujikuroi species complex</taxon>
    </lineage>
</organism>
<evidence type="ECO:0000256" key="2">
    <source>
        <dbReference type="ARBA" id="ARBA00022898"/>
    </source>
</evidence>
<dbReference type="InterPro" id="IPR015421">
    <property type="entry name" value="PyrdxlP-dep_Trfase_major"/>
</dbReference>
<reference evidence="5" key="1">
    <citation type="submission" date="2019-05" db="EMBL/GenBank/DDBJ databases">
        <authorList>
            <person name="Piombo E."/>
        </authorList>
    </citation>
    <scope>NUCLEOTIDE SEQUENCE</scope>
    <source>
        <strain evidence="5">C2S</strain>
    </source>
</reference>
<dbReference type="SMART" id="SM00906">
    <property type="entry name" value="Fungal_trans"/>
    <property type="match status" value="1"/>
</dbReference>
<dbReference type="CDD" id="cd12148">
    <property type="entry name" value="fungal_TF_MHR"/>
    <property type="match status" value="1"/>
</dbReference>
<dbReference type="InterPro" id="IPR015422">
    <property type="entry name" value="PyrdxlP-dep_Trfase_small"/>
</dbReference>
<dbReference type="SUPFAM" id="SSF53383">
    <property type="entry name" value="PLP-dependent transferases"/>
    <property type="match status" value="1"/>
</dbReference>
<dbReference type="GO" id="GO:0008270">
    <property type="term" value="F:zinc ion binding"/>
    <property type="evidence" value="ECO:0007669"/>
    <property type="project" value="InterPro"/>
</dbReference>
<dbReference type="NCBIfam" id="NF005685">
    <property type="entry name" value="PRK07483.1"/>
    <property type="match status" value="1"/>
</dbReference>
<dbReference type="Gene3D" id="3.90.1150.10">
    <property type="entry name" value="Aspartate Aminotransferase, domain 1"/>
    <property type="match status" value="1"/>
</dbReference>
<dbReference type="GO" id="GO:0005829">
    <property type="term" value="C:cytosol"/>
    <property type="evidence" value="ECO:0007669"/>
    <property type="project" value="TreeGrafter"/>
</dbReference>
<gene>
    <name evidence="5" type="ORF">C2S_11525</name>
</gene>
<accession>A0A9Q9RWE5</accession>
<dbReference type="Proteomes" id="UP000760494">
    <property type="component" value="Unassembled WGS sequence"/>
</dbReference>
<evidence type="ECO:0000256" key="3">
    <source>
        <dbReference type="ARBA" id="ARBA00023242"/>
    </source>
</evidence>
<comment type="similarity">
    <text evidence="1">Belongs to the class-III pyridoxal-phosphate-dependent aminotransferase family.</text>
</comment>
<dbReference type="GO" id="GO:0003677">
    <property type="term" value="F:DNA binding"/>
    <property type="evidence" value="ECO:0007669"/>
    <property type="project" value="InterPro"/>
</dbReference>
<dbReference type="Gene3D" id="3.40.640.10">
    <property type="entry name" value="Type I PLP-dependent aspartate aminotransferase-like (Major domain)"/>
    <property type="match status" value="1"/>
</dbReference>
<dbReference type="Pfam" id="PF00202">
    <property type="entry name" value="Aminotran_3"/>
    <property type="match status" value="1"/>
</dbReference>
<keyword evidence="2" id="KW-0663">Pyridoxal phosphate</keyword>
<dbReference type="PROSITE" id="PS00600">
    <property type="entry name" value="AA_TRANSFER_CLASS_3"/>
    <property type="match status" value="1"/>
</dbReference>
<dbReference type="Pfam" id="PF04082">
    <property type="entry name" value="Fungal_trans"/>
    <property type="match status" value="1"/>
</dbReference>
<dbReference type="AlphaFoldDB" id="A0A9Q9RWE5"/>
<dbReference type="CDD" id="cd00610">
    <property type="entry name" value="OAT_like"/>
    <property type="match status" value="1"/>
</dbReference>
<evidence type="ECO:0000313" key="6">
    <source>
        <dbReference type="Proteomes" id="UP000760494"/>
    </source>
</evidence>
<evidence type="ECO:0000259" key="4">
    <source>
        <dbReference type="SMART" id="SM00906"/>
    </source>
</evidence>
<dbReference type="PANTHER" id="PTHR43094">
    <property type="entry name" value="AMINOTRANSFERASE"/>
    <property type="match status" value="1"/>
</dbReference>